<protein>
    <submittedName>
        <fullName evidence="1">DUF2848 domain-containing protein</fullName>
    </submittedName>
</protein>
<dbReference type="Pfam" id="PF11010">
    <property type="entry name" value="DUF2848"/>
    <property type="match status" value="1"/>
</dbReference>
<accession>A0A4P7LAY9</accession>
<dbReference type="RefSeq" id="WP_135705168.1">
    <property type="nucleotide sequence ID" value="NZ_CP038635.1"/>
</dbReference>
<sequence length="229" mass="25275">MPTLEFQLAGEGPLALHIDRLVIAGWTGRDADAVNHHIRELEEIGVKPPSTVPCFYPLAASLLTTAPLLEVPREDSSGEIEFVLMAGPDALYVGVGSDHTDRKVEAYDVTVSKQMCAKPVGSKVWRFDDVAAHWDRLEMRCWRTRHGVRELYQEGLVTRLLDPRDLIRRLHGDVHGADALPPGTAMFCGTQAVIGELGGGEAFEVELHDPVLRRSLRHAYRVASLEVAP</sequence>
<dbReference type="InterPro" id="IPR021269">
    <property type="entry name" value="DUF2848"/>
</dbReference>
<dbReference type="GO" id="GO:0003824">
    <property type="term" value="F:catalytic activity"/>
    <property type="evidence" value="ECO:0007669"/>
    <property type="project" value="InterPro"/>
</dbReference>
<evidence type="ECO:0000313" key="2">
    <source>
        <dbReference type="Proteomes" id="UP000295294"/>
    </source>
</evidence>
<reference evidence="1 2" key="1">
    <citation type="submission" date="2019-03" db="EMBL/GenBank/DDBJ databases">
        <title>Efficiently degradation of phenoxyalkanoic acid herbicides by Cupriavidus oxalaticus strain X32.</title>
        <authorList>
            <person name="Sheng X."/>
        </authorList>
    </citation>
    <scope>NUCLEOTIDE SEQUENCE [LARGE SCALE GENOMIC DNA]</scope>
    <source>
        <strain evidence="1 2">X32</strain>
    </source>
</reference>
<dbReference type="SUPFAM" id="SSF56529">
    <property type="entry name" value="FAH"/>
    <property type="match status" value="1"/>
</dbReference>
<dbReference type="Proteomes" id="UP000295294">
    <property type="component" value="Chromosome 2"/>
</dbReference>
<dbReference type="EMBL" id="CP038635">
    <property type="protein sequence ID" value="QBY53086.1"/>
    <property type="molecule type" value="Genomic_DNA"/>
</dbReference>
<organism evidence="1 2">
    <name type="scientific">Cupriavidus oxalaticus</name>
    <dbReference type="NCBI Taxonomy" id="96344"/>
    <lineage>
        <taxon>Bacteria</taxon>
        <taxon>Pseudomonadati</taxon>
        <taxon>Pseudomonadota</taxon>
        <taxon>Betaproteobacteria</taxon>
        <taxon>Burkholderiales</taxon>
        <taxon>Burkholderiaceae</taxon>
        <taxon>Cupriavidus</taxon>
    </lineage>
</organism>
<dbReference type="KEGG" id="cox:E0W60_18365"/>
<dbReference type="AlphaFoldDB" id="A0A4P7LAY9"/>
<dbReference type="InterPro" id="IPR036663">
    <property type="entry name" value="Fumarylacetoacetase_C_sf"/>
</dbReference>
<proteinExistence type="predicted"/>
<dbReference type="OrthoDB" id="9792678at2"/>
<name>A0A4P7LAY9_9BURK</name>
<evidence type="ECO:0000313" key="1">
    <source>
        <dbReference type="EMBL" id="QBY53086.1"/>
    </source>
</evidence>
<gene>
    <name evidence="1" type="ORF">E0W60_18365</name>
</gene>